<proteinExistence type="predicted"/>
<reference evidence="1" key="1">
    <citation type="journal article" date="2015" name="Nature">
        <title>Complex archaea that bridge the gap between prokaryotes and eukaryotes.</title>
        <authorList>
            <person name="Spang A."/>
            <person name="Saw J.H."/>
            <person name="Jorgensen S.L."/>
            <person name="Zaremba-Niedzwiedzka K."/>
            <person name="Martijn J."/>
            <person name="Lind A.E."/>
            <person name="van Eijk R."/>
            <person name="Schleper C."/>
            <person name="Guy L."/>
            <person name="Ettema T.J."/>
        </authorList>
    </citation>
    <scope>NUCLEOTIDE SEQUENCE</scope>
</reference>
<organism evidence="1">
    <name type="scientific">marine sediment metagenome</name>
    <dbReference type="NCBI Taxonomy" id="412755"/>
    <lineage>
        <taxon>unclassified sequences</taxon>
        <taxon>metagenomes</taxon>
        <taxon>ecological metagenomes</taxon>
    </lineage>
</organism>
<accession>A0A0F9CHB8</accession>
<protein>
    <submittedName>
        <fullName evidence="1">Uncharacterized protein</fullName>
    </submittedName>
</protein>
<evidence type="ECO:0000313" key="1">
    <source>
        <dbReference type="EMBL" id="KKL48708.1"/>
    </source>
</evidence>
<gene>
    <name evidence="1" type="ORF">LCGC14_2322780</name>
</gene>
<dbReference type="EMBL" id="LAZR01033222">
    <property type="protein sequence ID" value="KKL48708.1"/>
    <property type="molecule type" value="Genomic_DNA"/>
</dbReference>
<name>A0A0F9CHB8_9ZZZZ</name>
<sequence>MNRDTFLAEIKEIELKRYDLLIGKSHDYATDDALSNFKRMNILCKTLDIDVRRSAGDCARFLQVLKLDRKCNLLSKGVEPKNESIKDTVMDEHNYIDLAYGCDIERGICYDK</sequence>
<dbReference type="AlphaFoldDB" id="A0A0F9CHB8"/>
<comment type="caution">
    <text evidence="1">The sequence shown here is derived from an EMBL/GenBank/DDBJ whole genome shotgun (WGS) entry which is preliminary data.</text>
</comment>